<accession>A0A918XRM5</accession>
<evidence type="ECO:0000259" key="1">
    <source>
        <dbReference type="SMART" id="SM00471"/>
    </source>
</evidence>
<evidence type="ECO:0000313" key="2">
    <source>
        <dbReference type="EMBL" id="GHD49383.1"/>
    </source>
</evidence>
<dbReference type="Proteomes" id="UP000630353">
    <property type="component" value="Unassembled WGS sequence"/>
</dbReference>
<dbReference type="InterPro" id="IPR003607">
    <property type="entry name" value="HD/PDEase_dom"/>
</dbReference>
<dbReference type="Gene3D" id="1.10.3210.50">
    <property type="match status" value="1"/>
</dbReference>
<dbReference type="InterPro" id="IPR006674">
    <property type="entry name" value="HD_domain"/>
</dbReference>
<evidence type="ECO:0000313" key="3">
    <source>
        <dbReference type="Proteomes" id="UP000630353"/>
    </source>
</evidence>
<reference evidence="2" key="2">
    <citation type="submission" date="2020-09" db="EMBL/GenBank/DDBJ databases">
        <authorList>
            <person name="Sun Q."/>
            <person name="Kim S."/>
        </authorList>
    </citation>
    <scope>NUCLEOTIDE SEQUENCE</scope>
    <source>
        <strain evidence="2">KCTC 42651</strain>
    </source>
</reference>
<keyword evidence="2" id="KW-0378">Hydrolase</keyword>
<dbReference type="Pfam" id="PF01966">
    <property type="entry name" value="HD"/>
    <property type="match status" value="1"/>
</dbReference>
<dbReference type="SUPFAM" id="SSF109604">
    <property type="entry name" value="HD-domain/PDEase-like"/>
    <property type="match status" value="1"/>
</dbReference>
<protein>
    <submittedName>
        <fullName evidence="2">Hydrolase</fullName>
    </submittedName>
</protein>
<comment type="caution">
    <text evidence="2">The sequence shown here is derived from an EMBL/GenBank/DDBJ whole genome shotgun (WGS) entry which is preliminary data.</text>
</comment>
<feature type="domain" description="HD/PDEase" evidence="1">
    <location>
        <begin position="35"/>
        <end position="156"/>
    </location>
</feature>
<organism evidence="2 3">
    <name type="scientific">Thalassobaculum fulvum</name>
    <dbReference type="NCBI Taxonomy" id="1633335"/>
    <lineage>
        <taxon>Bacteria</taxon>
        <taxon>Pseudomonadati</taxon>
        <taxon>Pseudomonadota</taxon>
        <taxon>Alphaproteobacteria</taxon>
        <taxon>Rhodospirillales</taxon>
        <taxon>Thalassobaculaceae</taxon>
        <taxon>Thalassobaculum</taxon>
    </lineage>
</organism>
<keyword evidence="3" id="KW-1185">Reference proteome</keyword>
<dbReference type="SMART" id="SM00471">
    <property type="entry name" value="HDc"/>
    <property type="match status" value="1"/>
</dbReference>
<dbReference type="EMBL" id="BMZS01000004">
    <property type="protein sequence ID" value="GHD49383.1"/>
    <property type="molecule type" value="Genomic_DNA"/>
</dbReference>
<proteinExistence type="predicted"/>
<name>A0A918XRM5_9PROT</name>
<reference evidence="2" key="1">
    <citation type="journal article" date="2014" name="Int. J. Syst. Evol. Microbiol.">
        <title>Complete genome sequence of Corynebacterium casei LMG S-19264T (=DSM 44701T), isolated from a smear-ripened cheese.</title>
        <authorList>
            <consortium name="US DOE Joint Genome Institute (JGI-PGF)"/>
            <person name="Walter F."/>
            <person name="Albersmeier A."/>
            <person name="Kalinowski J."/>
            <person name="Ruckert C."/>
        </authorList>
    </citation>
    <scope>NUCLEOTIDE SEQUENCE</scope>
    <source>
        <strain evidence="2">KCTC 42651</strain>
    </source>
</reference>
<dbReference type="PANTHER" id="PTHR33594:SF1">
    <property type="entry name" value="HD_PDEASE DOMAIN-CONTAINING PROTEIN"/>
    <property type="match status" value="1"/>
</dbReference>
<sequence>MRSHEEDAHPSPAGDTVASWRPRLRALVADDPAADSAHDIHHLDRVWANARSILNAPEHVGRADVLVVLAAAYLHDCVAVPKDSPDRPRASRMAAERATGLLRGIGFPADRLMAVGHAIAAHSYSAGIPPETLEAEILQDADRLDAVGAIGLARTIAVGAELGRPLFHPTDPAARHRPVDEATWSADHLMEKIVKLPGRMNTAAARAIAERRIRIVHDFLDGLAEETATDQV</sequence>
<dbReference type="PANTHER" id="PTHR33594">
    <property type="entry name" value="SUPERFAMILY HYDROLASE, PUTATIVE (AFU_ORTHOLOGUE AFUA_1G03035)-RELATED"/>
    <property type="match status" value="1"/>
</dbReference>
<gene>
    <name evidence="2" type="ORF">GCM10017083_21590</name>
</gene>
<dbReference type="RefSeq" id="WP_189989235.1">
    <property type="nucleotide sequence ID" value="NZ_BMZS01000004.1"/>
</dbReference>
<dbReference type="GO" id="GO:0016787">
    <property type="term" value="F:hydrolase activity"/>
    <property type="evidence" value="ECO:0007669"/>
    <property type="project" value="UniProtKB-KW"/>
</dbReference>
<dbReference type="AlphaFoldDB" id="A0A918XRM5"/>
<dbReference type="CDD" id="cd00077">
    <property type="entry name" value="HDc"/>
    <property type="match status" value="1"/>
</dbReference>